<name>A0AAV1UWA0_9STRA</name>
<evidence type="ECO:0000256" key="1">
    <source>
        <dbReference type="SAM" id="MobiDB-lite"/>
    </source>
</evidence>
<dbReference type="EMBL" id="CAKLBY020000227">
    <property type="protein sequence ID" value="CAK7937498.1"/>
    <property type="molecule type" value="Genomic_DNA"/>
</dbReference>
<feature type="compositionally biased region" description="Basic and acidic residues" evidence="1">
    <location>
        <begin position="149"/>
        <end position="164"/>
    </location>
</feature>
<organism evidence="2 3">
    <name type="scientific">Peronospora matthiolae</name>
    <dbReference type="NCBI Taxonomy" id="2874970"/>
    <lineage>
        <taxon>Eukaryota</taxon>
        <taxon>Sar</taxon>
        <taxon>Stramenopiles</taxon>
        <taxon>Oomycota</taxon>
        <taxon>Peronosporomycetes</taxon>
        <taxon>Peronosporales</taxon>
        <taxon>Peronosporaceae</taxon>
        <taxon>Peronospora</taxon>
    </lineage>
</organism>
<comment type="caution">
    <text evidence="2">The sequence shown here is derived from an EMBL/GenBank/DDBJ whole genome shotgun (WGS) entry which is preliminary data.</text>
</comment>
<gene>
    <name evidence="2" type="ORF">PM001_LOCUS22648</name>
</gene>
<accession>A0AAV1UWA0</accession>
<protein>
    <submittedName>
        <fullName evidence="2">Uncharacterized protein</fullName>
    </submittedName>
</protein>
<feature type="region of interest" description="Disordered" evidence="1">
    <location>
        <begin position="1"/>
        <end position="72"/>
    </location>
</feature>
<sequence>MNSSELSHAPLRRRPRISSVTSSASPLETTSTSTAFTPSRQSYPGAQPPPPLPTTRSAVHVSHSTRRASMALTVPVPLQNAFDHGPPKGTEAEAAAMVLTRRINDGNGEEERLQRNNNLVTFDGCDEQSQRPSTGRAERSLIAIPSSSRSERARDESRELRELMEGLARAPLRSRCSSGQSSGAPPTEKVDI</sequence>
<proteinExistence type="predicted"/>
<reference evidence="2" key="1">
    <citation type="submission" date="2024-01" db="EMBL/GenBank/DDBJ databases">
        <authorList>
            <person name="Webb A."/>
        </authorList>
    </citation>
    <scope>NUCLEOTIDE SEQUENCE</scope>
    <source>
        <strain evidence="2">Pm1</strain>
    </source>
</reference>
<dbReference type="Proteomes" id="UP001162060">
    <property type="component" value="Unassembled WGS sequence"/>
</dbReference>
<feature type="compositionally biased region" description="Polar residues" evidence="1">
    <location>
        <begin position="175"/>
        <end position="184"/>
    </location>
</feature>
<evidence type="ECO:0000313" key="3">
    <source>
        <dbReference type="Proteomes" id="UP001162060"/>
    </source>
</evidence>
<feature type="region of interest" description="Disordered" evidence="1">
    <location>
        <begin position="123"/>
        <end position="192"/>
    </location>
</feature>
<dbReference type="AlphaFoldDB" id="A0AAV1UWA0"/>
<feature type="compositionally biased region" description="Polar residues" evidence="1">
    <location>
        <begin position="18"/>
        <end position="44"/>
    </location>
</feature>
<evidence type="ECO:0000313" key="2">
    <source>
        <dbReference type="EMBL" id="CAK7937498.1"/>
    </source>
</evidence>